<dbReference type="Proteomes" id="UP000379480">
    <property type="component" value="Unassembled WGS sequence"/>
</dbReference>
<protein>
    <submittedName>
        <fullName evidence="1">Uncharacterized protein</fullName>
    </submittedName>
</protein>
<proteinExistence type="predicted"/>
<gene>
    <name evidence="1" type="ORF">PS723_01088</name>
</gene>
<dbReference type="EMBL" id="CABVHY010000004">
    <property type="protein sequence ID" value="VVN80990.1"/>
    <property type="molecule type" value="Genomic_DNA"/>
</dbReference>
<evidence type="ECO:0000313" key="2">
    <source>
        <dbReference type="Proteomes" id="UP000379480"/>
    </source>
</evidence>
<dbReference type="AlphaFoldDB" id="A0A5E7ASC8"/>
<accession>A0A5E7ASC8</accession>
<name>A0A5E7ASC8_PSEFL</name>
<reference evidence="1 2" key="1">
    <citation type="submission" date="2019-09" db="EMBL/GenBank/DDBJ databases">
        <authorList>
            <person name="Chandra G."/>
            <person name="Truman W A."/>
        </authorList>
    </citation>
    <scope>NUCLEOTIDE SEQUENCE [LARGE SCALE GENOMIC DNA]</scope>
    <source>
        <strain evidence="1">PS723</strain>
    </source>
</reference>
<sequence>MNGYRQQELDEQVERLQELLGALDELADPAARSAARELLRVVIRLHSLGLADLLEIVQEAGSQPADTLLPRFTANPRVRGLLLLHDLHPEDLPTRARKAVERLRPHLGVKNVRAELVAVEGNRVRLSVSASDPNGVLPTAELLRQEIEQVLLEMIPDTDELLIEGLDTLAARAGFVPLVWVNQPVVADK</sequence>
<evidence type="ECO:0000313" key="1">
    <source>
        <dbReference type="EMBL" id="VVN80990.1"/>
    </source>
</evidence>
<organism evidence="1 2">
    <name type="scientific">Pseudomonas fluorescens</name>
    <dbReference type="NCBI Taxonomy" id="294"/>
    <lineage>
        <taxon>Bacteria</taxon>
        <taxon>Pseudomonadati</taxon>
        <taxon>Pseudomonadota</taxon>
        <taxon>Gammaproteobacteria</taxon>
        <taxon>Pseudomonadales</taxon>
        <taxon>Pseudomonadaceae</taxon>
        <taxon>Pseudomonas</taxon>
    </lineage>
</organism>
<dbReference type="RefSeq" id="WP_191636119.1">
    <property type="nucleotide sequence ID" value="NZ_CABVHY010000004.1"/>
</dbReference>